<dbReference type="Proteomes" id="UP000660708">
    <property type="component" value="Unassembled WGS sequence"/>
</dbReference>
<evidence type="ECO:0000313" key="1">
    <source>
        <dbReference type="EMBL" id="MBE0346771.1"/>
    </source>
</evidence>
<gene>
    <name evidence="1" type="ORF">PPEP_a2890</name>
</gene>
<keyword evidence="2" id="KW-1185">Reference proteome</keyword>
<reference evidence="1 2" key="1">
    <citation type="submission" date="2015-06" db="EMBL/GenBank/DDBJ databases">
        <title>Genome sequence of Pseudoalteromonas peptidolytica.</title>
        <authorList>
            <person name="Xie B.-B."/>
            <person name="Rong J.-C."/>
            <person name="Qin Q.-L."/>
            <person name="Zhang Y.-Z."/>
        </authorList>
    </citation>
    <scope>NUCLEOTIDE SEQUENCE [LARGE SCALE GENOMIC DNA]</scope>
    <source>
        <strain evidence="1 2">F12-50-A1</strain>
    </source>
</reference>
<organism evidence="1 2">
    <name type="scientific">Pseudoalteromonas peptidolytica F12-50-A1</name>
    <dbReference type="NCBI Taxonomy" id="1315280"/>
    <lineage>
        <taxon>Bacteria</taxon>
        <taxon>Pseudomonadati</taxon>
        <taxon>Pseudomonadota</taxon>
        <taxon>Gammaproteobacteria</taxon>
        <taxon>Alteromonadales</taxon>
        <taxon>Pseudoalteromonadaceae</taxon>
        <taxon>Pseudoalteromonas</taxon>
    </lineage>
</organism>
<proteinExistence type="predicted"/>
<dbReference type="AlphaFoldDB" id="A0A8I0T3W5"/>
<accession>A0A8I0T3W5</accession>
<sequence length="58" mass="6130">MPASAPAPEATPKASARGKDIIAVVTPPNRSPLKDACLNLLNVIILLTITIKELTAFY</sequence>
<dbReference type="EMBL" id="AQHF01000024">
    <property type="protein sequence ID" value="MBE0346771.1"/>
    <property type="molecule type" value="Genomic_DNA"/>
</dbReference>
<protein>
    <submittedName>
        <fullName evidence="1">Uncharacterized protein</fullName>
    </submittedName>
</protein>
<comment type="caution">
    <text evidence="1">The sequence shown here is derived from an EMBL/GenBank/DDBJ whole genome shotgun (WGS) entry which is preliminary data.</text>
</comment>
<evidence type="ECO:0000313" key="2">
    <source>
        <dbReference type="Proteomes" id="UP000660708"/>
    </source>
</evidence>
<name>A0A8I0T3W5_9GAMM</name>